<dbReference type="STRING" id="599839.J4GNB4"/>
<feature type="repeat" description="WD" evidence="3">
    <location>
        <begin position="536"/>
        <end position="577"/>
    </location>
</feature>
<accession>J4GNB4</accession>
<dbReference type="PANTHER" id="PTHR44019">
    <property type="entry name" value="WD REPEAT-CONTAINING PROTEIN 55"/>
    <property type="match status" value="1"/>
</dbReference>
<feature type="repeat" description="WD" evidence="3">
    <location>
        <begin position="665"/>
        <end position="706"/>
    </location>
</feature>
<dbReference type="HOGENOM" id="CLU_000288_6_3_1"/>
<dbReference type="Pfam" id="PF00400">
    <property type="entry name" value="WD40"/>
    <property type="match status" value="14"/>
</dbReference>
<evidence type="ECO:0000256" key="1">
    <source>
        <dbReference type="ARBA" id="ARBA00022574"/>
    </source>
</evidence>
<keyword evidence="1 3" id="KW-0853">WD repeat</keyword>
<dbReference type="RefSeq" id="XP_012180378.1">
    <property type="nucleotide sequence ID" value="XM_012324988.1"/>
</dbReference>
<feature type="repeat" description="WD" evidence="3">
    <location>
        <begin position="751"/>
        <end position="792"/>
    </location>
</feature>
<dbReference type="OrthoDB" id="538223at2759"/>
<evidence type="ECO:0000256" key="3">
    <source>
        <dbReference type="PROSITE-ProRule" id="PRU00221"/>
    </source>
</evidence>
<feature type="repeat" description="WD" evidence="3">
    <location>
        <begin position="884"/>
        <end position="925"/>
    </location>
</feature>
<sequence>MGAEFSGVVTITNLEFDNRVTLSRDSHAEPLVCIVREPVVSEIEQWELRHGSAGRYQIWNVKHNFAASVHATYDDEPQVVSFAGKYWWYLERVSDVQFGPNAYMIRPASRHQRHLCWSLSDGDPETPIHLQPFAMDRRKIWRISPYDTNTKSGVDHTDAHLPILVPSLQPRSIGDQDPTKRDIDEAASHTTQELDDMYKQVLEEVMPGVKREEIIPMLHSVLGQIVISQLPLSTSTLIAVRQHFPSEGKEDKAQRAIDVEPIVRSLGALLVGTADDQTPIRPLHASFYSFLLDKERSGNFSVEGSSENHRRLAFASLQIMKIGLRFNICRLESSYVSNSAVSNLQERVARFISPELQYSCQFWTYHVQAASFDSALAKEVHFFFDDERILFWLEVLSLTKNLSGTASALSSIASWFPDSDDYLQVKSTIADTERFVRMSAATILRSTPHLYLSALSFAPTSSHISRKFSAKFPRGVRITAGRMTRWSSVWTTMHGHADTVNSVAISHNWRLIVSGANDDTIRIWDAETGELACAPLRGHTGSVYSVAISHDGRRIVSGSWDKTVRIWDAQTGNQLGNPLSGHTNWVTSVAISHDGRRIVSGSNDATIRVWDLETGELLGVPLKGHTDWVTSVAISQDGKSIVSGSWDKTVRVWSAETGQPLGAPLQGHADKVKSVAISHDGRHVVSGSMDKTIRIWNTQTGKQLGAPLEGHTGSVESVAISNDGHRIVSGSSDETIRIWDIETTSLVGAPLRAHKGWVTSVAISSDGHAIVSGSKDTSIRVWGTESNAETQEAPAAPLKSRPGMVFSLAISPDRQRIISGSDDGTIHVWHSGTGQLVGIPLKRHTGFVHSLAISHDGQRLVSGSEDNTICVWDLEAVKALGLPFKGHIGPVRCVAISHDGRLVVSGSEDAMIRVWNSETGQLKSVLKGHAYTVTSVAISYDGQRIISGSYDNTIRVWDAGTGQLLGVPLEGHTNCITSVAISHDGRRIVSGSADNTIRVWDASTGDMLGSPFEGHTNAIFSVAISDDSRWIASGSCDKTVRVWDMSTGLLFGNPFEGHTDVVMAVTFLGDKLIVSGSMDATIRTWEIGVDPAPPDDKSTLPAARPPHHRPMWLKKMWSRISHHVKARDAAASVASRRPAQVQGCPGIRFSSNPVHALRLPSLTLPLFFSRSLFPDEQGWLVGPSGELLFWVPVHLRARMWVPANTLVIPDDALQLDLSSFAHGFSWHECRGSYHGV</sequence>
<dbReference type="SUPFAM" id="SSF50978">
    <property type="entry name" value="WD40 repeat-like"/>
    <property type="match status" value="1"/>
</dbReference>
<reference evidence="4 5" key="1">
    <citation type="journal article" date="2012" name="Appl. Environ. Microbiol.">
        <title>Short-read sequencing for genomic analysis of the brown rot fungus Fibroporia radiculosa.</title>
        <authorList>
            <person name="Tang J.D."/>
            <person name="Perkins A.D."/>
            <person name="Sonstegard T.S."/>
            <person name="Schroeder S.G."/>
            <person name="Burgess S.C."/>
            <person name="Diehl S.V."/>
        </authorList>
    </citation>
    <scope>NUCLEOTIDE SEQUENCE [LARGE SCALE GENOMIC DNA]</scope>
    <source>
        <strain evidence="4 5">TFFH 294</strain>
    </source>
</reference>
<dbReference type="PRINTS" id="PR00320">
    <property type="entry name" value="GPROTEINBRPT"/>
</dbReference>
<dbReference type="InterPro" id="IPR018391">
    <property type="entry name" value="PQQ_b-propeller_rpt"/>
</dbReference>
<dbReference type="SMART" id="SM00320">
    <property type="entry name" value="WD40"/>
    <property type="match status" value="14"/>
</dbReference>
<dbReference type="InterPro" id="IPR050505">
    <property type="entry name" value="WDR55/POC1"/>
</dbReference>
<dbReference type="EMBL" id="HE797018">
    <property type="protein sequence ID" value="CCM01095.1"/>
    <property type="molecule type" value="Genomic_DNA"/>
</dbReference>
<feature type="repeat" description="WD" evidence="3">
    <location>
        <begin position="1055"/>
        <end position="1087"/>
    </location>
</feature>
<dbReference type="InterPro" id="IPR036322">
    <property type="entry name" value="WD40_repeat_dom_sf"/>
</dbReference>
<feature type="repeat" description="WD" evidence="3">
    <location>
        <begin position="1012"/>
        <end position="1048"/>
    </location>
</feature>
<feature type="repeat" description="WD" evidence="3">
    <location>
        <begin position="841"/>
        <end position="882"/>
    </location>
</feature>
<dbReference type="PROSITE" id="PS00678">
    <property type="entry name" value="WD_REPEATS_1"/>
    <property type="match status" value="10"/>
</dbReference>
<protein>
    <submittedName>
        <fullName evidence="4">Uncharacterized protein</fullName>
    </submittedName>
</protein>
<dbReference type="PANTHER" id="PTHR44019:SF8">
    <property type="entry name" value="POC1 CENTRIOLAR PROTEIN HOMOLOG"/>
    <property type="match status" value="1"/>
</dbReference>
<dbReference type="Proteomes" id="UP000006352">
    <property type="component" value="Unassembled WGS sequence"/>
</dbReference>
<dbReference type="InterPro" id="IPR015943">
    <property type="entry name" value="WD40/YVTN_repeat-like_dom_sf"/>
</dbReference>
<evidence type="ECO:0000313" key="5">
    <source>
        <dbReference type="Proteomes" id="UP000006352"/>
    </source>
</evidence>
<evidence type="ECO:0000313" key="4">
    <source>
        <dbReference type="EMBL" id="CCM01095.1"/>
    </source>
</evidence>
<dbReference type="PROSITE" id="PS50294">
    <property type="entry name" value="WD_REPEATS_REGION"/>
    <property type="match status" value="14"/>
</dbReference>
<dbReference type="InParanoid" id="J4GNB4"/>
<feature type="repeat" description="WD" evidence="3">
    <location>
        <begin position="969"/>
        <end position="1010"/>
    </location>
</feature>
<name>J4GNB4_9APHY</name>
<dbReference type="SUPFAM" id="SSF50998">
    <property type="entry name" value="Quinoprotein alcohol dehydrogenase-like"/>
    <property type="match status" value="2"/>
</dbReference>
<dbReference type="SMART" id="SM00564">
    <property type="entry name" value="PQQ"/>
    <property type="match status" value="6"/>
</dbReference>
<dbReference type="InterPro" id="IPR020472">
    <property type="entry name" value="WD40_PAC1"/>
</dbReference>
<feature type="repeat" description="WD" evidence="3">
    <location>
        <begin position="708"/>
        <end position="749"/>
    </location>
</feature>
<feature type="repeat" description="WD" evidence="3">
    <location>
        <begin position="493"/>
        <end position="534"/>
    </location>
</feature>
<dbReference type="InterPro" id="IPR019775">
    <property type="entry name" value="WD40_repeat_CS"/>
</dbReference>
<dbReference type="AlphaFoldDB" id="J4GNB4"/>
<dbReference type="InterPro" id="IPR001680">
    <property type="entry name" value="WD40_rpt"/>
</dbReference>
<dbReference type="PROSITE" id="PS50082">
    <property type="entry name" value="WD_REPEATS_2"/>
    <property type="match status" value="14"/>
</dbReference>
<dbReference type="GeneID" id="24096006"/>
<evidence type="ECO:0000256" key="2">
    <source>
        <dbReference type="ARBA" id="ARBA00022737"/>
    </source>
</evidence>
<feature type="repeat" description="WD" evidence="3">
    <location>
        <begin position="798"/>
        <end position="839"/>
    </location>
</feature>
<dbReference type="InterPro" id="IPR011047">
    <property type="entry name" value="Quinoprotein_ADH-like_sf"/>
</dbReference>
<feature type="repeat" description="WD" evidence="3">
    <location>
        <begin position="579"/>
        <end position="620"/>
    </location>
</feature>
<keyword evidence="5" id="KW-1185">Reference proteome</keyword>
<keyword evidence="2" id="KW-0677">Repeat</keyword>
<dbReference type="Gene3D" id="2.130.10.10">
    <property type="entry name" value="YVTN repeat-like/Quinoprotein amine dehydrogenase"/>
    <property type="match status" value="7"/>
</dbReference>
<feature type="repeat" description="WD" evidence="3">
    <location>
        <begin position="926"/>
        <end position="967"/>
    </location>
</feature>
<proteinExistence type="predicted"/>
<organism evidence="4 5">
    <name type="scientific">Fibroporia radiculosa</name>
    <dbReference type="NCBI Taxonomy" id="599839"/>
    <lineage>
        <taxon>Eukaryota</taxon>
        <taxon>Fungi</taxon>
        <taxon>Dikarya</taxon>
        <taxon>Basidiomycota</taxon>
        <taxon>Agaricomycotina</taxon>
        <taxon>Agaricomycetes</taxon>
        <taxon>Polyporales</taxon>
        <taxon>Fibroporiaceae</taxon>
        <taxon>Fibroporia</taxon>
    </lineage>
</organism>
<feature type="repeat" description="WD" evidence="3">
    <location>
        <begin position="622"/>
        <end position="663"/>
    </location>
</feature>
<dbReference type="CDD" id="cd00200">
    <property type="entry name" value="WD40"/>
    <property type="match status" value="3"/>
</dbReference>
<gene>
    <name evidence="4" type="ORF">FIBRA_03143</name>
</gene>